<protein>
    <submittedName>
        <fullName evidence="1">Uncharacterized protein</fullName>
    </submittedName>
</protein>
<dbReference type="AlphaFoldDB" id="A0A0B6YMC6"/>
<reference evidence="1" key="1">
    <citation type="submission" date="2014-12" db="EMBL/GenBank/DDBJ databases">
        <title>Insight into the proteome of Arion vulgaris.</title>
        <authorList>
            <person name="Aradska J."/>
            <person name="Bulat T."/>
            <person name="Smidak R."/>
            <person name="Sarate P."/>
            <person name="Gangsoo J."/>
            <person name="Sialana F."/>
            <person name="Bilban M."/>
            <person name="Lubec G."/>
        </authorList>
    </citation>
    <scope>NUCLEOTIDE SEQUENCE</scope>
    <source>
        <tissue evidence="1">Skin</tissue>
    </source>
</reference>
<evidence type="ECO:0000313" key="1">
    <source>
        <dbReference type="EMBL" id="CEK56921.1"/>
    </source>
</evidence>
<feature type="non-terminal residue" evidence="1">
    <location>
        <position position="1"/>
    </location>
</feature>
<accession>A0A0B6YMC6</accession>
<name>A0A0B6YMC6_9EUPU</name>
<dbReference type="EMBL" id="HACG01010056">
    <property type="protein sequence ID" value="CEK56921.1"/>
    <property type="molecule type" value="Transcribed_RNA"/>
</dbReference>
<sequence length="55" mass="5807">TMEAKLQADAVNGLGSDDTTIKHKDDVTSSSLMSAIRNALSSSNRGPSFKYSFVG</sequence>
<proteinExistence type="predicted"/>
<gene>
    <name evidence="1" type="primary">ORF28848</name>
</gene>
<organism evidence="1">
    <name type="scientific">Arion vulgaris</name>
    <dbReference type="NCBI Taxonomy" id="1028688"/>
    <lineage>
        <taxon>Eukaryota</taxon>
        <taxon>Metazoa</taxon>
        <taxon>Spiralia</taxon>
        <taxon>Lophotrochozoa</taxon>
        <taxon>Mollusca</taxon>
        <taxon>Gastropoda</taxon>
        <taxon>Heterobranchia</taxon>
        <taxon>Euthyneura</taxon>
        <taxon>Panpulmonata</taxon>
        <taxon>Eupulmonata</taxon>
        <taxon>Stylommatophora</taxon>
        <taxon>Helicina</taxon>
        <taxon>Arionoidea</taxon>
        <taxon>Arionidae</taxon>
        <taxon>Arion</taxon>
    </lineage>
</organism>